<accession>A0A2N9EE53</accession>
<reference evidence="1" key="1">
    <citation type="submission" date="2018-02" db="EMBL/GenBank/DDBJ databases">
        <authorList>
            <person name="Cohen D.B."/>
            <person name="Kent A.D."/>
        </authorList>
    </citation>
    <scope>NUCLEOTIDE SEQUENCE</scope>
</reference>
<evidence type="ECO:0008006" key="2">
    <source>
        <dbReference type="Google" id="ProtNLM"/>
    </source>
</evidence>
<organism evidence="1">
    <name type="scientific">Fagus sylvatica</name>
    <name type="common">Beechnut</name>
    <dbReference type="NCBI Taxonomy" id="28930"/>
    <lineage>
        <taxon>Eukaryota</taxon>
        <taxon>Viridiplantae</taxon>
        <taxon>Streptophyta</taxon>
        <taxon>Embryophyta</taxon>
        <taxon>Tracheophyta</taxon>
        <taxon>Spermatophyta</taxon>
        <taxon>Magnoliopsida</taxon>
        <taxon>eudicotyledons</taxon>
        <taxon>Gunneridae</taxon>
        <taxon>Pentapetalae</taxon>
        <taxon>rosids</taxon>
        <taxon>fabids</taxon>
        <taxon>Fagales</taxon>
        <taxon>Fagaceae</taxon>
        <taxon>Fagus</taxon>
    </lineage>
</organism>
<proteinExistence type="predicted"/>
<protein>
    <recommendedName>
        <fullName evidence="2">Reverse transcriptase zinc-binding domain-containing protein</fullName>
    </recommendedName>
</protein>
<name>A0A2N9EE53_FAGSY</name>
<dbReference type="PANTHER" id="PTHR36617:SF16">
    <property type="entry name" value="OS04G0516500 PROTEIN"/>
    <property type="match status" value="1"/>
</dbReference>
<dbReference type="EMBL" id="OIVN01000035">
    <property type="protein sequence ID" value="SPC72978.1"/>
    <property type="molecule type" value="Genomic_DNA"/>
</dbReference>
<sequence length="248" mass="28246">MILWITRQLVLAGGWPRRHGLAHSAYRVPYTSFDLLLNHQLSGYPKSGSIRKVALGGMLLNQCPYGVGLLTANMVVNGGDGFLIALGTRMGLVFGSIFVPARTVSLNISLSRWGNGSHIKFWHDSWCGDQPLRDKFPVLFRLSRSQEAIVADHLHFHGTSHTWDIEFLRPVQDWELDIVNTFMEWLYSYPVHLGSTDSICWNLGSREVFEVRSFYSTLIQPSPSYFPWRSVWKAKVPSRVAFFLWTAT</sequence>
<gene>
    <name evidence="1" type="ORF">FSB_LOCUS860</name>
</gene>
<dbReference type="AlphaFoldDB" id="A0A2N9EE53"/>
<evidence type="ECO:0000313" key="1">
    <source>
        <dbReference type="EMBL" id="SPC72978.1"/>
    </source>
</evidence>
<dbReference type="PANTHER" id="PTHR36617">
    <property type="entry name" value="PROTEIN, PUTATIVE-RELATED"/>
    <property type="match status" value="1"/>
</dbReference>